<dbReference type="InterPro" id="IPR012938">
    <property type="entry name" value="Glc/Sorbosone_DH"/>
</dbReference>
<feature type="domain" description="Glucose/Sorbosone dehydrogenase" evidence="2">
    <location>
        <begin position="56"/>
        <end position="363"/>
    </location>
</feature>
<dbReference type="PANTHER" id="PTHR19328">
    <property type="entry name" value="HEDGEHOG-INTERACTING PROTEIN"/>
    <property type="match status" value="1"/>
</dbReference>
<gene>
    <name evidence="3" type="ORF">ATO10_08347</name>
</gene>
<dbReference type="Pfam" id="PF07995">
    <property type="entry name" value="GSDH"/>
    <property type="match status" value="1"/>
</dbReference>
<dbReference type="SUPFAM" id="SSF50952">
    <property type="entry name" value="Soluble quinoprotein glucose dehydrogenase"/>
    <property type="match status" value="1"/>
</dbReference>
<feature type="chain" id="PRO_5001567141" evidence="1">
    <location>
        <begin position="17"/>
        <end position="369"/>
    </location>
</feature>
<reference evidence="3 4" key="1">
    <citation type="submission" date="2013-04" db="EMBL/GenBank/DDBJ databases">
        <title>Shimia sp. 22II-S11-Z10 Genome Sequencing.</title>
        <authorList>
            <person name="Lai Q."/>
            <person name="Li G."/>
            <person name="Shao Z."/>
        </authorList>
    </citation>
    <scope>NUCLEOTIDE SEQUENCE [LARGE SCALE GENOMIC DNA]</scope>
    <source>
        <strain evidence="4">22II-S11-Z10</strain>
    </source>
</reference>
<keyword evidence="1" id="KW-0732">Signal</keyword>
<evidence type="ECO:0000256" key="1">
    <source>
        <dbReference type="SAM" id="SignalP"/>
    </source>
</evidence>
<dbReference type="InterPro" id="IPR011041">
    <property type="entry name" value="Quinoprot_gluc/sorb_DH_b-prop"/>
</dbReference>
<dbReference type="AlphaFoldDB" id="A0A058ZNI9"/>
<evidence type="ECO:0000313" key="4">
    <source>
        <dbReference type="Proteomes" id="UP000024836"/>
    </source>
</evidence>
<dbReference type="PANTHER" id="PTHR19328:SF75">
    <property type="entry name" value="ALDOSE SUGAR DEHYDROGENASE YLII"/>
    <property type="match status" value="1"/>
</dbReference>
<dbReference type="eggNOG" id="COG2133">
    <property type="taxonomic scope" value="Bacteria"/>
</dbReference>
<dbReference type="PATRIC" id="fig|1461693.3.peg.1697"/>
<dbReference type="OrthoDB" id="9770043at2"/>
<organism evidence="3 4">
    <name type="scientific">Actibacterium atlanticum</name>
    <dbReference type="NCBI Taxonomy" id="1461693"/>
    <lineage>
        <taxon>Bacteria</taxon>
        <taxon>Pseudomonadati</taxon>
        <taxon>Pseudomonadota</taxon>
        <taxon>Alphaproteobacteria</taxon>
        <taxon>Rhodobacterales</taxon>
        <taxon>Roseobacteraceae</taxon>
        <taxon>Actibacterium</taxon>
    </lineage>
</organism>
<dbReference type="EMBL" id="AQQY01000004">
    <property type="protein sequence ID" value="KCV82386.1"/>
    <property type="molecule type" value="Genomic_DNA"/>
</dbReference>
<name>A0A058ZNI9_9RHOB</name>
<protein>
    <submittedName>
        <fullName evidence="3">Glucose dehydrogenase</fullName>
    </submittedName>
</protein>
<keyword evidence="4" id="KW-1185">Reference proteome</keyword>
<accession>A0A058ZNI9</accession>
<dbReference type="Proteomes" id="UP000024836">
    <property type="component" value="Unassembled WGS sequence"/>
</dbReference>
<evidence type="ECO:0000259" key="2">
    <source>
        <dbReference type="Pfam" id="PF07995"/>
    </source>
</evidence>
<dbReference type="Gene3D" id="2.120.10.30">
    <property type="entry name" value="TolB, C-terminal domain"/>
    <property type="match status" value="1"/>
</dbReference>
<evidence type="ECO:0000313" key="3">
    <source>
        <dbReference type="EMBL" id="KCV82386.1"/>
    </source>
</evidence>
<feature type="signal peptide" evidence="1">
    <location>
        <begin position="1"/>
        <end position="16"/>
    </location>
</feature>
<dbReference type="InterPro" id="IPR011042">
    <property type="entry name" value="6-blade_b-propeller_TolB-like"/>
</dbReference>
<sequence length="369" mass="39832">MKHLIALLLLAAPAWAQVAQDPPNVPHFKPAFEGQTRAPEAISGALETEILAEGMEHPWGIAPLPGGDYLLSDREGTLHVLATQGGLSAPIMGMPKIAVRAQGGLLDVAISPGFATDRLVYWSYAKPVGAGRTSLAVGQGELSADRAELRNVRDVFVQPNPSLSPLHYGSRLVFAPDGALFVTTGERFTDRDLAQDPKSTYGKVLRIKEGQTTIWSMGHRNIQGAALDATGQLWTVEHGPQGGDELNVIKRGANYGWPVISYGENYNGTRVGKGITQAEGMEQPIYYWDPVIAPGGMLFYDGPMFAKGDVYIASLNPGGLVRLRLKEGRVATEERLFPGYRIRDVEQAPDGALIVLVDGTGEVWRVTPK</sequence>
<dbReference type="STRING" id="1461693.ATO10_08347"/>
<comment type="caution">
    <text evidence="3">The sequence shown here is derived from an EMBL/GenBank/DDBJ whole genome shotgun (WGS) entry which is preliminary data.</text>
</comment>
<dbReference type="RefSeq" id="WP_035250303.1">
    <property type="nucleotide sequence ID" value="NZ_AQQY01000004.1"/>
</dbReference>
<proteinExistence type="predicted"/>